<accession>A0AAV0T2D2</accession>
<reference evidence="1" key="1">
    <citation type="submission" date="2022-12" db="EMBL/GenBank/DDBJ databases">
        <authorList>
            <person name="Webb A."/>
        </authorList>
    </citation>
    <scope>NUCLEOTIDE SEQUENCE</scope>
    <source>
        <strain evidence="1">Pf2</strain>
    </source>
</reference>
<gene>
    <name evidence="1" type="ORF">PFR002_LOCUS2623</name>
</gene>
<organism evidence="1 2">
    <name type="scientific">Peronospora farinosa</name>
    <dbReference type="NCBI Taxonomy" id="134698"/>
    <lineage>
        <taxon>Eukaryota</taxon>
        <taxon>Sar</taxon>
        <taxon>Stramenopiles</taxon>
        <taxon>Oomycota</taxon>
        <taxon>Peronosporomycetes</taxon>
        <taxon>Peronosporales</taxon>
        <taxon>Peronosporaceae</taxon>
        <taxon>Peronospora</taxon>
    </lineage>
</organism>
<dbReference type="AlphaFoldDB" id="A0AAV0T2D2"/>
<evidence type="ECO:0000313" key="1">
    <source>
        <dbReference type="EMBL" id="CAI5712797.1"/>
    </source>
</evidence>
<comment type="caution">
    <text evidence="1">The sequence shown here is derived from an EMBL/GenBank/DDBJ whole genome shotgun (WGS) entry which is preliminary data.</text>
</comment>
<dbReference type="Proteomes" id="UP001159659">
    <property type="component" value="Unassembled WGS sequence"/>
</dbReference>
<name>A0AAV0T2D2_9STRA</name>
<sequence length="160" mass="17938">MQVATCRSNLRRSRFFRCGGETLFFSLPEVALVLKVLEQKRAIIDAFESQRLMFAFDFPRFVKSTTRLEIQYAVQTEEMVYEMERDTRMTPAVSSIKFNMKSQETMDFGSARAPAPVVYISVDVDSLSTSVVSSLPSKIPFSHHSTSKSSAIAASFPASV</sequence>
<evidence type="ECO:0000313" key="2">
    <source>
        <dbReference type="Proteomes" id="UP001159659"/>
    </source>
</evidence>
<protein>
    <submittedName>
        <fullName evidence="1">Uncharacterized protein</fullName>
    </submittedName>
</protein>
<proteinExistence type="predicted"/>
<dbReference type="EMBL" id="CANTFK010000288">
    <property type="protein sequence ID" value="CAI5712797.1"/>
    <property type="molecule type" value="Genomic_DNA"/>
</dbReference>